<dbReference type="Proteomes" id="UP000092600">
    <property type="component" value="Unassembled WGS sequence"/>
</dbReference>
<gene>
    <name evidence="1" type="ORF">ACMD2_13347</name>
</gene>
<organism evidence="1 2">
    <name type="scientific">Ananas comosus</name>
    <name type="common">Pineapple</name>
    <name type="synonym">Ananas ananas</name>
    <dbReference type="NCBI Taxonomy" id="4615"/>
    <lineage>
        <taxon>Eukaryota</taxon>
        <taxon>Viridiplantae</taxon>
        <taxon>Streptophyta</taxon>
        <taxon>Embryophyta</taxon>
        <taxon>Tracheophyta</taxon>
        <taxon>Spermatophyta</taxon>
        <taxon>Magnoliopsida</taxon>
        <taxon>Liliopsida</taxon>
        <taxon>Poales</taxon>
        <taxon>Bromeliaceae</taxon>
        <taxon>Bromelioideae</taxon>
        <taxon>Ananas</taxon>
    </lineage>
</organism>
<accession>A0A199VUW2</accession>
<comment type="caution">
    <text evidence="1">The sequence shown here is derived from an EMBL/GenBank/DDBJ whole genome shotgun (WGS) entry which is preliminary data.</text>
</comment>
<dbReference type="EMBL" id="LSRQ01000854">
    <property type="protein sequence ID" value="OAY80490.1"/>
    <property type="molecule type" value="Genomic_DNA"/>
</dbReference>
<reference evidence="1 2" key="1">
    <citation type="journal article" date="2016" name="DNA Res.">
        <title>The draft genome of MD-2 pineapple using hybrid error correction of long reads.</title>
        <authorList>
            <person name="Redwan R.M."/>
            <person name="Saidin A."/>
            <person name="Kumar S.V."/>
        </authorList>
    </citation>
    <scope>NUCLEOTIDE SEQUENCE [LARGE SCALE GENOMIC DNA]</scope>
    <source>
        <strain evidence="2">cv. MD2</strain>
        <tissue evidence="1">Leaf</tissue>
    </source>
</reference>
<proteinExistence type="predicted"/>
<evidence type="ECO:0000313" key="1">
    <source>
        <dbReference type="EMBL" id="OAY80490.1"/>
    </source>
</evidence>
<name>A0A199VUW2_ANACO</name>
<dbReference type="AlphaFoldDB" id="A0A199VUW2"/>
<protein>
    <submittedName>
        <fullName evidence="1">Uncharacterized protein</fullName>
    </submittedName>
</protein>
<sequence length="84" mass="8931">MRPPIKEALEVLRSAEGGACKAGKDEEMDVAILNDKPTSPGARPAISVDPGGVRIAVGGEQNTEYVFSVRTLLSKFSSYLRNAP</sequence>
<evidence type="ECO:0000313" key="2">
    <source>
        <dbReference type="Proteomes" id="UP000092600"/>
    </source>
</evidence>